<keyword evidence="3" id="KW-1185">Reference proteome</keyword>
<dbReference type="PRINTS" id="PR00449">
    <property type="entry name" value="RASTRNSFRMNG"/>
</dbReference>
<evidence type="ECO:0000313" key="2">
    <source>
        <dbReference type="EMBL" id="KAG1306356.1"/>
    </source>
</evidence>
<dbReference type="InterPro" id="IPR027417">
    <property type="entry name" value="P-loop_NTPase"/>
</dbReference>
<accession>A0A9P6X6N6</accession>
<dbReference type="Proteomes" id="UP000716291">
    <property type="component" value="Unassembled WGS sequence"/>
</dbReference>
<dbReference type="InterPro" id="IPR001806">
    <property type="entry name" value="Small_GTPase"/>
</dbReference>
<gene>
    <name evidence="2" type="ORF">G6F64_007658</name>
</gene>
<dbReference type="PROSITE" id="PS51419">
    <property type="entry name" value="RAB"/>
    <property type="match status" value="1"/>
</dbReference>
<sequence length="168" mass="18808">MDDEYDYFFKLVLIGDSGAGKSNVMSRFARNEFDLKFKSTVSVEFVNKILEIGIDNNNLNYYPNVAGVFIVYDIPSRSSFENVQSWLREIRKYADPNAVIMLVGNKVDLSESSRAVETEEGRSLAEEGLLFIETSALDATNIDTAFTTLIGKLCSNLPEKPKATQANR</sequence>
<dbReference type="SMART" id="SM00175">
    <property type="entry name" value="RAB"/>
    <property type="match status" value="1"/>
</dbReference>
<name>A0A9P6X6N6_RHIOR</name>
<comment type="similarity">
    <text evidence="1">Belongs to the small GTPase superfamily. Rab family.</text>
</comment>
<dbReference type="AlphaFoldDB" id="A0A9P6X6N6"/>
<organism evidence="2 3">
    <name type="scientific">Rhizopus oryzae</name>
    <name type="common">Mucormycosis agent</name>
    <name type="synonym">Rhizopus arrhizus var. delemar</name>
    <dbReference type="NCBI Taxonomy" id="64495"/>
    <lineage>
        <taxon>Eukaryota</taxon>
        <taxon>Fungi</taxon>
        <taxon>Fungi incertae sedis</taxon>
        <taxon>Mucoromycota</taxon>
        <taxon>Mucoromycotina</taxon>
        <taxon>Mucoromycetes</taxon>
        <taxon>Mucorales</taxon>
        <taxon>Mucorineae</taxon>
        <taxon>Rhizopodaceae</taxon>
        <taxon>Rhizopus</taxon>
    </lineage>
</organism>
<reference evidence="2" key="1">
    <citation type="journal article" date="2020" name="Microb. Genom.">
        <title>Genetic diversity of clinical and environmental Mucorales isolates obtained from an investigation of mucormycosis cases among solid organ transplant recipients.</title>
        <authorList>
            <person name="Nguyen M.H."/>
            <person name="Kaul D."/>
            <person name="Muto C."/>
            <person name="Cheng S.J."/>
            <person name="Richter R.A."/>
            <person name="Bruno V.M."/>
            <person name="Liu G."/>
            <person name="Beyhan S."/>
            <person name="Sundermann A.J."/>
            <person name="Mounaud S."/>
            <person name="Pasculle A.W."/>
            <person name="Nierman W.C."/>
            <person name="Driscoll E."/>
            <person name="Cumbie R."/>
            <person name="Clancy C.J."/>
            <person name="Dupont C.L."/>
        </authorList>
    </citation>
    <scope>NUCLEOTIDE SEQUENCE</scope>
    <source>
        <strain evidence="2">GL11</strain>
    </source>
</reference>
<comment type="caution">
    <text evidence="2">The sequence shown here is derived from an EMBL/GenBank/DDBJ whole genome shotgun (WGS) entry which is preliminary data.</text>
</comment>
<dbReference type="SMART" id="SM00173">
    <property type="entry name" value="RAS"/>
    <property type="match status" value="1"/>
</dbReference>
<dbReference type="GO" id="GO:0005525">
    <property type="term" value="F:GTP binding"/>
    <property type="evidence" value="ECO:0007669"/>
    <property type="project" value="InterPro"/>
</dbReference>
<dbReference type="GO" id="GO:0003924">
    <property type="term" value="F:GTPase activity"/>
    <property type="evidence" value="ECO:0007669"/>
    <property type="project" value="InterPro"/>
</dbReference>
<dbReference type="InterPro" id="IPR050209">
    <property type="entry name" value="Rab_GTPases_membrane_traffic"/>
</dbReference>
<dbReference type="PROSITE" id="PS51421">
    <property type="entry name" value="RAS"/>
    <property type="match status" value="1"/>
</dbReference>
<dbReference type="EMBL" id="JAANQT010001150">
    <property type="protein sequence ID" value="KAG1306356.1"/>
    <property type="molecule type" value="Genomic_DNA"/>
</dbReference>
<dbReference type="FunFam" id="3.40.50.300:FF:001447">
    <property type="entry name" value="Ras-related protein Rab-1B"/>
    <property type="match status" value="1"/>
</dbReference>
<evidence type="ECO:0000256" key="1">
    <source>
        <dbReference type="ARBA" id="ARBA00006270"/>
    </source>
</evidence>
<dbReference type="NCBIfam" id="TIGR00231">
    <property type="entry name" value="small_GTP"/>
    <property type="match status" value="1"/>
</dbReference>
<dbReference type="PANTHER" id="PTHR47979">
    <property type="entry name" value="DRAB11-RELATED"/>
    <property type="match status" value="1"/>
</dbReference>
<dbReference type="Pfam" id="PF00071">
    <property type="entry name" value="Ras"/>
    <property type="match status" value="2"/>
</dbReference>
<dbReference type="SMART" id="SM00174">
    <property type="entry name" value="RHO"/>
    <property type="match status" value="1"/>
</dbReference>
<proteinExistence type="inferred from homology"/>
<dbReference type="Gene3D" id="3.40.50.300">
    <property type="entry name" value="P-loop containing nucleotide triphosphate hydrolases"/>
    <property type="match status" value="1"/>
</dbReference>
<dbReference type="OrthoDB" id="10272794at2759"/>
<evidence type="ECO:0000313" key="3">
    <source>
        <dbReference type="Proteomes" id="UP000716291"/>
    </source>
</evidence>
<dbReference type="SUPFAM" id="SSF52540">
    <property type="entry name" value="P-loop containing nucleoside triphosphate hydrolases"/>
    <property type="match status" value="1"/>
</dbReference>
<dbReference type="InterPro" id="IPR005225">
    <property type="entry name" value="Small_GTP-bd"/>
</dbReference>
<protein>
    <submittedName>
        <fullName evidence="2">Uncharacterized protein</fullName>
    </submittedName>
</protein>